<dbReference type="RefSeq" id="WP_220641133.1">
    <property type="nucleotide sequence ID" value="NZ_CP080429.1"/>
</dbReference>
<name>A0ABX8V7G9_9FLAO</name>
<evidence type="ECO:0000313" key="2">
    <source>
        <dbReference type="Proteomes" id="UP000825381"/>
    </source>
</evidence>
<reference evidence="1 2" key="1">
    <citation type="submission" date="2021-07" db="EMBL/GenBank/DDBJ databases">
        <title>Flavobacterium WSW3-B6 sp.nov, isolated from seaweed.</title>
        <authorList>
            <person name="Muhammad N."/>
            <person name="Ho H."/>
            <person name="Lee Y.-J."/>
            <person name="Nguyen T."/>
            <person name="Ho J."/>
            <person name="Kim S.-G."/>
        </authorList>
    </citation>
    <scope>NUCLEOTIDE SEQUENCE [LARGE SCALE GENOMIC DNA]</scope>
    <source>
        <strain evidence="1 2">WSW3-B6</strain>
    </source>
</reference>
<sequence>MHSDVLSQRLKKEYDSIFASRKRIEKANVTNNVYIADKDLNLFYDGMFLKSVTLFESFVEEFFIGLLYDKYKLTTRKKIQKQIFKDRKLVLNYLLNGKPFLDLLPLYKLERNTKVFYKNDNPFSNIPPASKDILNHIFIIRNAIAHSSVSSDTKFKRFIEDNHNTLPINQRTPSKFLQSLRTANQTMFETYVIELNFLAQTMTRFS</sequence>
<accession>A0ABX8V7G9</accession>
<evidence type="ECO:0000313" key="1">
    <source>
        <dbReference type="EMBL" id="QYJ68794.1"/>
    </source>
</evidence>
<organism evidence="1 2">
    <name type="scientific">Flavobacterium litorale</name>
    <dbReference type="NCBI Taxonomy" id="2856519"/>
    <lineage>
        <taxon>Bacteria</taxon>
        <taxon>Pseudomonadati</taxon>
        <taxon>Bacteroidota</taxon>
        <taxon>Flavobacteriia</taxon>
        <taxon>Flavobacteriales</taxon>
        <taxon>Flavobacteriaceae</taxon>
        <taxon>Flavobacterium</taxon>
    </lineage>
</organism>
<dbReference type="Proteomes" id="UP000825381">
    <property type="component" value="Chromosome"/>
</dbReference>
<keyword evidence="2" id="KW-1185">Reference proteome</keyword>
<evidence type="ECO:0008006" key="3">
    <source>
        <dbReference type="Google" id="ProtNLM"/>
    </source>
</evidence>
<proteinExistence type="predicted"/>
<dbReference type="EMBL" id="CP080429">
    <property type="protein sequence ID" value="QYJ68794.1"/>
    <property type="molecule type" value="Genomic_DNA"/>
</dbReference>
<gene>
    <name evidence="1" type="ORF">K1I41_02630</name>
</gene>
<protein>
    <recommendedName>
        <fullName evidence="3">RiboL-PSP-HEPN domain-containing protein</fullName>
    </recommendedName>
</protein>